<accession>A0A5E4QLV6</accession>
<sequence>MNIHSTAIEIKSNSDKGTIEGFILCKTPEPEEQQRFFVEELVQEIHTNAELMVSPELFVTKMKLLEAAKLFRLHYSHNPHELYTYMRRCLALEMEVIQNAMGPYVAQPQTERKYSEMELVDHMKDNIANLRQLQSQVLDEELIKFTATVRLLVGGQLNVHMTPPRVTEPHGWATVTWDNAFSPPGRIPFAVPDKNEPSAEHDGAQQYHSQLDPVLQGCAAREELHLLGVVLHGG</sequence>
<dbReference type="InterPro" id="IPR036535">
    <property type="entry name" value="STAT_N_sf"/>
</dbReference>
<name>A0A5E4QLV6_9NEOP</name>
<evidence type="ECO:0000259" key="1">
    <source>
        <dbReference type="Pfam" id="PF02865"/>
    </source>
</evidence>
<dbReference type="AlphaFoldDB" id="A0A5E4QLV6"/>
<keyword evidence="3" id="KW-1185">Reference proteome</keyword>
<dbReference type="GO" id="GO:0006357">
    <property type="term" value="P:regulation of transcription by RNA polymerase II"/>
    <property type="evidence" value="ECO:0007669"/>
    <property type="project" value="UniProtKB-ARBA"/>
</dbReference>
<feature type="domain" description="STAT transcription factor protein interaction" evidence="1">
    <location>
        <begin position="28"/>
        <end position="100"/>
    </location>
</feature>
<dbReference type="GO" id="GO:0003700">
    <property type="term" value="F:DNA-binding transcription factor activity"/>
    <property type="evidence" value="ECO:0007669"/>
    <property type="project" value="InterPro"/>
</dbReference>
<gene>
    <name evidence="2" type="ORF">LSINAPIS_LOCUS9679</name>
</gene>
<evidence type="ECO:0000313" key="3">
    <source>
        <dbReference type="Proteomes" id="UP000324832"/>
    </source>
</evidence>
<dbReference type="EMBL" id="FZQP02003690">
    <property type="protein sequence ID" value="VVC98638.1"/>
    <property type="molecule type" value="Genomic_DNA"/>
</dbReference>
<dbReference type="GO" id="GO:0007165">
    <property type="term" value="P:signal transduction"/>
    <property type="evidence" value="ECO:0007669"/>
    <property type="project" value="InterPro"/>
</dbReference>
<reference evidence="2 3" key="1">
    <citation type="submission" date="2017-07" db="EMBL/GenBank/DDBJ databases">
        <authorList>
            <person name="Talla V."/>
            <person name="Backstrom N."/>
        </authorList>
    </citation>
    <scope>NUCLEOTIDE SEQUENCE [LARGE SCALE GENOMIC DNA]</scope>
</reference>
<dbReference type="Gene3D" id="1.10.532.10">
    <property type="entry name" value="STAT transcription factor, N-terminal domain"/>
    <property type="match status" value="1"/>
</dbReference>
<protein>
    <recommendedName>
        <fullName evidence="1">STAT transcription factor protein interaction domain-containing protein</fullName>
    </recommendedName>
</protein>
<organism evidence="2 3">
    <name type="scientific">Leptidea sinapis</name>
    <dbReference type="NCBI Taxonomy" id="189913"/>
    <lineage>
        <taxon>Eukaryota</taxon>
        <taxon>Metazoa</taxon>
        <taxon>Ecdysozoa</taxon>
        <taxon>Arthropoda</taxon>
        <taxon>Hexapoda</taxon>
        <taxon>Insecta</taxon>
        <taxon>Pterygota</taxon>
        <taxon>Neoptera</taxon>
        <taxon>Endopterygota</taxon>
        <taxon>Lepidoptera</taxon>
        <taxon>Glossata</taxon>
        <taxon>Ditrysia</taxon>
        <taxon>Papilionoidea</taxon>
        <taxon>Pieridae</taxon>
        <taxon>Dismorphiinae</taxon>
        <taxon>Leptidea</taxon>
    </lineage>
</organism>
<dbReference type="Proteomes" id="UP000324832">
    <property type="component" value="Unassembled WGS sequence"/>
</dbReference>
<proteinExistence type="predicted"/>
<dbReference type="SUPFAM" id="SSF48092">
    <property type="entry name" value="Transcription factor STAT-4 N-domain"/>
    <property type="match status" value="1"/>
</dbReference>
<dbReference type="Pfam" id="PF02865">
    <property type="entry name" value="STAT_int"/>
    <property type="match status" value="1"/>
</dbReference>
<dbReference type="SUPFAM" id="SSF47655">
    <property type="entry name" value="STAT"/>
    <property type="match status" value="1"/>
</dbReference>
<dbReference type="SUPFAM" id="SSF49417">
    <property type="entry name" value="p53-like transcription factors"/>
    <property type="match status" value="1"/>
</dbReference>
<dbReference type="InterPro" id="IPR008967">
    <property type="entry name" value="p53-like_TF_DNA-bd_sf"/>
</dbReference>
<evidence type="ECO:0000313" key="2">
    <source>
        <dbReference type="EMBL" id="VVC98638.1"/>
    </source>
</evidence>
<dbReference type="InterPro" id="IPR013799">
    <property type="entry name" value="STAT_TF_prot_interaction"/>
</dbReference>
<dbReference type="Gene3D" id="1.10.238.10">
    <property type="entry name" value="EF-hand"/>
    <property type="match status" value="1"/>
</dbReference>
<dbReference type="InterPro" id="IPR015988">
    <property type="entry name" value="STAT_TF_CC"/>
</dbReference>